<keyword evidence="2" id="KW-1185">Reference proteome</keyword>
<dbReference type="InterPro" id="IPR036514">
    <property type="entry name" value="SGNH_hydro_sf"/>
</dbReference>
<reference evidence="1 2" key="1">
    <citation type="submission" date="2017-08" db="EMBL/GenBank/DDBJ databases">
        <title>Draft genome sequence of filamentous cyanobacterium Calothrix elsteri CCALA 953.</title>
        <authorList>
            <person name="Gagunashvili A.N."/>
            <person name="Elster J."/>
            <person name="Andresson O.S."/>
        </authorList>
    </citation>
    <scope>NUCLEOTIDE SEQUENCE [LARGE SCALE GENOMIC DNA]</scope>
    <source>
        <strain evidence="1 2">CCALA 953</strain>
    </source>
</reference>
<organism evidence="1 2">
    <name type="scientific">Brunnivagina elsteri CCALA 953</name>
    <dbReference type="NCBI Taxonomy" id="987040"/>
    <lineage>
        <taxon>Bacteria</taxon>
        <taxon>Bacillati</taxon>
        <taxon>Cyanobacteriota</taxon>
        <taxon>Cyanophyceae</taxon>
        <taxon>Nostocales</taxon>
        <taxon>Calotrichaceae</taxon>
        <taxon>Brunnivagina</taxon>
    </lineage>
</organism>
<dbReference type="OrthoDB" id="9764164at2"/>
<dbReference type="SUPFAM" id="SSF52266">
    <property type="entry name" value="SGNH hydrolase"/>
    <property type="match status" value="1"/>
</dbReference>
<accession>A0A2A2TGM8</accession>
<sequence length="541" mass="61064">MIQASTSRFHDPKTPRDVKISFEARKPITDPTLGIVVNVSNVSKAETPQHRLVTIGDSLTHGFQSGAIYNTQLSYPAIVSKELGWDKLRYPTYGGPGNGMPLNLEKLAHDLQKKLGNEINWLNGVPVFLFIRQQLDVIEDYWERGEGKIYPNQGKINHNLAVYGWDLRNTLSRNADICLDVISKAKSEDDVLRQVINNHNERAAIYVLNTARDNQGKALTPLQAAELLGAEGNEQTEGIETLVITLGSNNALGSILTFNVSWSDDGYDDMSVNDKYTVWRPTHFKAELDLLVAEVKKIRARHVIFATVPHLTIAPFARGVGDKARNKSRYFSYYTLPWIHDQDFNPEKHPHITENEARAIDSAIDQYNESITEVVRQARLQGKDWYLFELCGLLDRFASRRYIEDPDARPDWWNSVGGEYKLPPELDAISPALTSLFFRSEMKKGRTQGGLFSIDGIHPTTVGYGIMAQEIIKIMQLAGVKFYESDGKTQRFGEVKVDFGDLITKDTLISQTPENVDNMFNFIGGIDKNFNLFSGMLKKNY</sequence>
<evidence type="ECO:0000313" key="2">
    <source>
        <dbReference type="Proteomes" id="UP000218238"/>
    </source>
</evidence>
<proteinExistence type="predicted"/>
<dbReference type="RefSeq" id="WP_095722873.1">
    <property type="nucleotide sequence ID" value="NZ_NTFS01000195.1"/>
</dbReference>
<evidence type="ECO:0000313" key="1">
    <source>
        <dbReference type="EMBL" id="PAX52826.1"/>
    </source>
</evidence>
<dbReference type="AlphaFoldDB" id="A0A2A2TGM8"/>
<gene>
    <name evidence="1" type="ORF">CK510_17180</name>
</gene>
<comment type="caution">
    <text evidence="1">The sequence shown here is derived from an EMBL/GenBank/DDBJ whole genome shotgun (WGS) entry which is preliminary data.</text>
</comment>
<dbReference type="Proteomes" id="UP000218238">
    <property type="component" value="Unassembled WGS sequence"/>
</dbReference>
<protein>
    <recommendedName>
        <fullName evidence="3">Lipase</fullName>
    </recommendedName>
</protein>
<evidence type="ECO:0008006" key="3">
    <source>
        <dbReference type="Google" id="ProtNLM"/>
    </source>
</evidence>
<dbReference type="Gene3D" id="3.40.50.1110">
    <property type="entry name" value="SGNH hydrolase"/>
    <property type="match status" value="1"/>
</dbReference>
<dbReference type="EMBL" id="NTFS01000195">
    <property type="protein sequence ID" value="PAX52826.1"/>
    <property type="molecule type" value="Genomic_DNA"/>
</dbReference>
<name>A0A2A2TGM8_9CYAN</name>